<dbReference type="EMBL" id="AAZO01002277">
    <property type="status" value="NOT_ANNOTATED_CDS"/>
    <property type="molecule type" value="Genomic_DNA"/>
</dbReference>
<dbReference type="HOGENOM" id="CLU_2963569_0_0_1"/>
<dbReference type="GeneID" id="8240317"/>
<evidence type="ECO:0000313" key="2">
    <source>
        <dbReference type="EnsemblMetazoa" id="PHUM196250-PA"/>
    </source>
</evidence>
<dbReference type="InParanoid" id="E0VH03"/>
<reference evidence="1" key="1">
    <citation type="submission" date="2007-04" db="EMBL/GenBank/DDBJ databases">
        <title>Annotation of Pediculus humanus corporis strain USDA.</title>
        <authorList>
            <person name="Kirkness E."/>
            <person name="Hannick L."/>
            <person name="Hass B."/>
            <person name="Bruggner R."/>
            <person name="Lawson D."/>
            <person name="Bidwell S."/>
            <person name="Joardar V."/>
            <person name="Caler E."/>
            <person name="Walenz B."/>
            <person name="Inman J."/>
            <person name="Schobel S."/>
            <person name="Galinsky K."/>
            <person name="Amedeo P."/>
            <person name="Strausberg R."/>
        </authorList>
    </citation>
    <scope>NUCLEOTIDE SEQUENCE</scope>
    <source>
        <strain evidence="1">USDA</strain>
    </source>
</reference>
<keyword evidence="3" id="KW-1185">Reference proteome</keyword>
<dbReference type="AlphaFoldDB" id="E0VH03"/>
<organism>
    <name type="scientific">Pediculus humanus subsp. corporis</name>
    <name type="common">Body louse</name>
    <dbReference type="NCBI Taxonomy" id="121224"/>
    <lineage>
        <taxon>Eukaryota</taxon>
        <taxon>Metazoa</taxon>
        <taxon>Ecdysozoa</taxon>
        <taxon>Arthropoda</taxon>
        <taxon>Hexapoda</taxon>
        <taxon>Insecta</taxon>
        <taxon>Pterygota</taxon>
        <taxon>Neoptera</taxon>
        <taxon>Paraneoptera</taxon>
        <taxon>Psocodea</taxon>
        <taxon>Troctomorpha</taxon>
        <taxon>Phthiraptera</taxon>
        <taxon>Anoplura</taxon>
        <taxon>Pediculidae</taxon>
        <taxon>Pediculus</taxon>
    </lineage>
</organism>
<dbReference type="KEGG" id="phu:Phum_PHUM196250"/>
<dbReference type="CTD" id="8240317"/>
<dbReference type="EnsemblMetazoa" id="PHUM196250-RA">
    <property type="protein sequence ID" value="PHUM196250-PA"/>
    <property type="gene ID" value="PHUM196250"/>
</dbReference>
<dbReference type="VEuPathDB" id="VectorBase:PHUM196250"/>
<reference evidence="2" key="3">
    <citation type="submission" date="2021-02" db="UniProtKB">
        <authorList>
            <consortium name="EnsemblMetazoa"/>
        </authorList>
    </citation>
    <scope>IDENTIFICATION</scope>
    <source>
        <strain evidence="2">USDA</strain>
    </source>
</reference>
<evidence type="ECO:0000313" key="3">
    <source>
        <dbReference type="Proteomes" id="UP000009046"/>
    </source>
</evidence>
<evidence type="ECO:0000313" key="1">
    <source>
        <dbReference type="EMBL" id="EEB12659.1"/>
    </source>
</evidence>
<dbReference type="EMBL" id="DS235155">
    <property type="protein sequence ID" value="EEB12659.1"/>
    <property type="molecule type" value="Genomic_DNA"/>
</dbReference>
<dbReference type="RefSeq" id="XP_002425397.1">
    <property type="nucleotide sequence ID" value="XM_002425352.1"/>
</dbReference>
<name>E0VH03_PEDHC</name>
<dbReference type="Proteomes" id="UP000009046">
    <property type="component" value="Unassembled WGS sequence"/>
</dbReference>
<reference evidence="1" key="2">
    <citation type="submission" date="2007-04" db="EMBL/GenBank/DDBJ databases">
        <title>The genome of the human body louse.</title>
        <authorList>
            <consortium name="The Human Body Louse Genome Consortium"/>
            <person name="Kirkness E."/>
            <person name="Walenz B."/>
            <person name="Hass B."/>
            <person name="Bruggner R."/>
            <person name="Strausberg R."/>
        </authorList>
    </citation>
    <scope>NUCLEOTIDE SEQUENCE</scope>
    <source>
        <strain evidence="1">USDA</strain>
    </source>
</reference>
<sequence length="59" mass="6256">MPDSAGNVPQPPGLSYGGIPYGSISGQLSLYFGDYEPIISVPKTKDNDSIILDNDLQSL</sequence>
<proteinExistence type="predicted"/>
<gene>
    <name evidence="2" type="primary">8240317</name>
    <name evidence="1" type="ORF">Phum_PHUM196250</name>
</gene>
<accession>E0VH03</accession>
<protein>
    <submittedName>
        <fullName evidence="1 2">Uncharacterized protein</fullName>
    </submittedName>
</protein>